<evidence type="ECO:0000256" key="2">
    <source>
        <dbReference type="ARBA" id="ARBA00022679"/>
    </source>
</evidence>
<organism evidence="6 7">
    <name type="scientific">Dethiosulfatibacter aminovorans DSM 17477</name>
    <dbReference type="NCBI Taxonomy" id="1121476"/>
    <lineage>
        <taxon>Bacteria</taxon>
        <taxon>Bacillati</taxon>
        <taxon>Bacillota</taxon>
        <taxon>Tissierellia</taxon>
        <taxon>Dethiosulfatibacter</taxon>
    </lineage>
</organism>
<evidence type="ECO:0000259" key="5">
    <source>
        <dbReference type="Pfam" id="PF00755"/>
    </source>
</evidence>
<sequence>MSIMFKYENELMPVPSYGLEEIMERYLECILPIVDDEVYRNTDKICRNFIENDGKLLFEKVLEWKDALNGGSWLLPKQMEGLLSEREPLTLMGNYAGILKPDNNSHINDSVELTAAFIYAAIKIYIEIECETFKPILIKDRIPVSMKQFKDVFNSCRVPKKGHDEIISYSKDVDKSRSVCFFYNGRYWNIEVVNSEGIICKYKDLLSTIKTIIYSSREKNANHINHISILGSDKASYYIDKLTGYDEKNMEGFNKLYSSVFNISYSGEKIMSEEEEMHDILYGNGENFWCYKPWSICMKKDRRIRYNMEHTLMDGLNSIYLLGLIREFISNKDSFTNENNGTVLNHSLIEWNISDSIKNEILAEKNEYLDTVSRLGTKKIVFDGYGKEKIAGSGYSADAIFRFALQYAQKKVYNEIRTEYESCDIRHFYEGRVMGIRPVSEESISLVDSVINNDCKDTITEKLESANNSHKNKIKKCKQANSVTRPLNVLKSIYEKYGEELGIKEMPELFSDISFEKINSDFLSTTTVGDWDSMFFSPVIENGIGLVYAIKDNSIEFFVTFRVVDEENINSFCDEVKEFLDIIEEYLI</sequence>
<evidence type="ECO:0000256" key="4">
    <source>
        <dbReference type="PIRSR" id="PIRSR600542-1"/>
    </source>
</evidence>
<dbReference type="InterPro" id="IPR000542">
    <property type="entry name" value="Carn_acyl_trans"/>
</dbReference>
<dbReference type="SUPFAM" id="SSF52777">
    <property type="entry name" value="CoA-dependent acyltransferases"/>
    <property type="match status" value="2"/>
</dbReference>
<name>A0A1M6M4A8_9FIRM</name>
<evidence type="ECO:0000313" key="7">
    <source>
        <dbReference type="Proteomes" id="UP000184052"/>
    </source>
</evidence>
<feature type="domain" description="Choline/carnitine acyltransferase" evidence="5">
    <location>
        <begin position="13"/>
        <end position="577"/>
    </location>
</feature>
<dbReference type="AlphaFoldDB" id="A0A1M6M4A8"/>
<keyword evidence="2 6" id="KW-0808">Transferase</keyword>
<dbReference type="Pfam" id="PF00755">
    <property type="entry name" value="Carn_acyltransf"/>
    <property type="match status" value="1"/>
</dbReference>
<dbReference type="InterPro" id="IPR023213">
    <property type="entry name" value="CAT-like_dom_sf"/>
</dbReference>
<dbReference type="GO" id="GO:0016746">
    <property type="term" value="F:acyltransferase activity"/>
    <property type="evidence" value="ECO:0007669"/>
    <property type="project" value="UniProtKB-KW"/>
</dbReference>
<dbReference type="Proteomes" id="UP000184052">
    <property type="component" value="Unassembled WGS sequence"/>
</dbReference>
<dbReference type="OrthoDB" id="1456at2"/>
<comment type="similarity">
    <text evidence="1">Belongs to the carnitine/choline acetyltransferase family.</text>
</comment>
<gene>
    <name evidence="6" type="ORF">SAMN02745751_03354</name>
</gene>
<dbReference type="Gene3D" id="3.30.559.10">
    <property type="entry name" value="Chloramphenicol acetyltransferase-like domain"/>
    <property type="match status" value="1"/>
</dbReference>
<keyword evidence="7" id="KW-1185">Reference proteome</keyword>
<dbReference type="InterPro" id="IPR042231">
    <property type="entry name" value="Cho/carn_acyl_trans_2"/>
</dbReference>
<feature type="active site" description="Proton acceptor" evidence="4">
    <location>
        <position position="310"/>
    </location>
</feature>
<evidence type="ECO:0000256" key="3">
    <source>
        <dbReference type="ARBA" id="ARBA00023315"/>
    </source>
</evidence>
<dbReference type="RefSeq" id="WP_073050712.1">
    <property type="nucleotide sequence ID" value="NZ_FQZL01000037.1"/>
</dbReference>
<protein>
    <submittedName>
        <fullName evidence="6">Choline/Carnitine o-acyltransferase</fullName>
    </submittedName>
</protein>
<keyword evidence="3 6" id="KW-0012">Acyltransferase</keyword>
<dbReference type="Gene3D" id="3.30.559.70">
    <property type="entry name" value="Choline/Carnitine o-acyltransferase, domain 2"/>
    <property type="match status" value="1"/>
</dbReference>
<accession>A0A1M6M4A8</accession>
<evidence type="ECO:0000313" key="6">
    <source>
        <dbReference type="EMBL" id="SHJ78210.1"/>
    </source>
</evidence>
<evidence type="ECO:0000256" key="1">
    <source>
        <dbReference type="ARBA" id="ARBA00005232"/>
    </source>
</evidence>
<reference evidence="6 7" key="1">
    <citation type="submission" date="2016-11" db="EMBL/GenBank/DDBJ databases">
        <authorList>
            <person name="Jaros S."/>
            <person name="Januszkiewicz K."/>
            <person name="Wedrychowicz H."/>
        </authorList>
    </citation>
    <scope>NUCLEOTIDE SEQUENCE [LARGE SCALE GENOMIC DNA]</scope>
    <source>
        <strain evidence="6 7">DSM 17477</strain>
    </source>
</reference>
<dbReference type="EMBL" id="FQZL01000037">
    <property type="protein sequence ID" value="SHJ78210.1"/>
    <property type="molecule type" value="Genomic_DNA"/>
</dbReference>
<proteinExistence type="inferred from homology"/>
<dbReference type="InterPro" id="IPR039551">
    <property type="entry name" value="Cho/carn_acyl_trans"/>
</dbReference>
<dbReference type="PANTHER" id="PTHR22589">
    <property type="entry name" value="CARNITINE O-ACYLTRANSFERASE"/>
    <property type="match status" value="1"/>
</dbReference>
<dbReference type="STRING" id="1121476.SAMN02745751_03354"/>